<evidence type="ECO:0000313" key="1">
    <source>
        <dbReference type="EMBL" id="MBC8753431.1"/>
    </source>
</evidence>
<keyword evidence="2" id="KW-1185">Reference proteome</keyword>
<protein>
    <recommendedName>
        <fullName evidence="3">Outer membrane protein beta-barrel domain-containing protein</fullName>
    </recommendedName>
</protein>
<comment type="caution">
    <text evidence="1">The sequence shown here is derived from an EMBL/GenBank/DDBJ whole genome shotgun (WGS) entry which is preliminary data.</text>
</comment>
<reference evidence="1 2" key="1">
    <citation type="submission" date="2020-07" db="EMBL/GenBank/DDBJ databases">
        <title>Description of Kordia aestuariivivens sp. nov., isolated from a tidal flat.</title>
        <authorList>
            <person name="Park S."/>
            <person name="Yoon J.-H."/>
        </authorList>
    </citation>
    <scope>NUCLEOTIDE SEQUENCE [LARGE SCALE GENOMIC DNA]</scope>
    <source>
        <strain evidence="1 2">YSTF-M3</strain>
    </source>
</reference>
<dbReference type="RefSeq" id="WP_187560465.1">
    <property type="nucleotide sequence ID" value="NZ_JACGWS010000001.1"/>
</dbReference>
<dbReference type="Proteomes" id="UP000619238">
    <property type="component" value="Unassembled WGS sequence"/>
</dbReference>
<dbReference type="EMBL" id="JACGWS010000001">
    <property type="protein sequence ID" value="MBC8753431.1"/>
    <property type="molecule type" value="Genomic_DNA"/>
</dbReference>
<sequence length="169" mass="19197">MKKYIIIVCMVVPMFIFSQEKNGLNFRSIAINPLSVTNAGLAINADLSFMNSKNIYTLSGYAGTELTFPFDNKTSEDSFQDYSLLWGREVKIENWLRLEGHAGLGYFLFKTEHFNDEIEDEKKTTIGVPLLSKLKFMLGNHFSIGIQFRANINSAKIVRGGGIFFQYDI</sequence>
<organism evidence="1 2">
    <name type="scientific">Kordia aestuariivivens</name>
    <dbReference type="NCBI Taxonomy" id="2759037"/>
    <lineage>
        <taxon>Bacteria</taxon>
        <taxon>Pseudomonadati</taxon>
        <taxon>Bacteroidota</taxon>
        <taxon>Flavobacteriia</taxon>
        <taxon>Flavobacteriales</taxon>
        <taxon>Flavobacteriaceae</taxon>
        <taxon>Kordia</taxon>
    </lineage>
</organism>
<evidence type="ECO:0008006" key="3">
    <source>
        <dbReference type="Google" id="ProtNLM"/>
    </source>
</evidence>
<gene>
    <name evidence="1" type="ORF">H2O64_02030</name>
</gene>
<accession>A0ABR7Q4E2</accession>
<name>A0ABR7Q4E2_9FLAO</name>
<evidence type="ECO:0000313" key="2">
    <source>
        <dbReference type="Proteomes" id="UP000619238"/>
    </source>
</evidence>
<proteinExistence type="predicted"/>